<sequence length="538" mass="61912">MSLTELHSAAELGSHNFMQHIRSHFEMPEHQHEFYIASALKTVNFDGTFASFERLDQLFTAFKKQIGTQATDFIEDPLKLNTVYLISSYIGQFISQKLGIDEKWQSFAELQAHFVKFRDRPNNFVHSYALNCNDQIILPLHYVAKHFCENDLPLNISQEIEAIILNYQITFADKCHKFTEQMHDLQSMYFKGYPLFCGSAFQNLVQISDLDHSLSSLDRLDDLMREIRQNYMVSIDKFLEDDAHFFFILFLSSYVGQVIAEQAGTSLRWFAPEQVNQMLGQHIPNALTTCRIAQINASIFFVTHHICQFLFEPVIPESSKQYVLNALQSIKASSNPIYLAEDTQKTNSNLQQSPFYEALYHAGQLTQFLLLHIHGVVPRTSSEQSLTPTSYPPGNTFFSHMEGPDGPLRQLDINAEKHPYNVLGYEMYACLPHVRTDAISLHVRNYGEQPMNIHLVIPFFQVFDYRGFCILQPYFLSSDAITSKNLPEIYHAMGAFFKGIQDSERNRPAASQTWAQYYKPSKLPYPKAMQQNIPQQVS</sequence>
<keyword evidence="2" id="KW-1185">Reference proteome</keyword>
<dbReference type="AlphaFoldDB" id="A0A1G6IGC7"/>
<dbReference type="OrthoDB" id="6692213at2"/>
<accession>A0A1G6IGC7</accession>
<reference evidence="2" key="1">
    <citation type="submission" date="2016-09" db="EMBL/GenBank/DDBJ databases">
        <authorList>
            <person name="Varghese N."/>
            <person name="Submissions S."/>
        </authorList>
    </citation>
    <scope>NUCLEOTIDE SEQUENCE [LARGE SCALE GENOMIC DNA]</scope>
    <source>
        <strain evidence="2">ANC 4667</strain>
    </source>
</reference>
<organism evidence="1 2">
    <name type="scientific">Acinetobacter kookii</name>
    <dbReference type="NCBI Taxonomy" id="1226327"/>
    <lineage>
        <taxon>Bacteria</taxon>
        <taxon>Pseudomonadati</taxon>
        <taxon>Pseudomonadota</taxon>
        <taxon>Gammaproteobacteria</taxon>
        <taxon>Moraxellales</taxon>
        <taxon>Moraxellaceae</taxon>
        <taxon>Acinetobacter</taxon>
    </lineage>
</organism>
<dbReference type="STRING" id="1226327.SAMN05421732_1037"/>
<dbReference type="RefSeq" id="WP_092819259.1">
    <property type="nucleotide sequence ID" value="NZ_BAABKJ010000004.1"/>
</dbReference>
<gene>
    <name evidence="1" type="ORF">SAMN05421732_1037</name>
</gene>
<protein>
    <submittedName>
        <fullName evidence="1">Uncharacterized protein</fullName>
    </submittedName>
</protein>
<evidence type="ECO:0000313" key="1">
    <source>
        <dbReference type="EMBL" id="SDC05065.1"/>
    </source>
</evidence>
<proteinExistence type="predicted"/>
<name>A0A1G6IGC7_9GAMM</name>
<dbReference type="EMBL" id="FMYO01000003">
    <property type="protein sequence ID" value="SDC05065.1"/>
    <property type="molecule type" value="Genomic_DNA"/>
</dbReference>
<dbReference type="Proteomes" id="UP000243468">
    <property type="component" value="Unassembled WGS sequence"/>
</dbReference>
<evidence type="ECO:0000313" key="2">
    <source>
        <dbReference type="Proteomes" id="UP000243468"/>
    </source>
</evidence>